<dbReference type="Pfam" id="PF00378">
    <property type="entry name" value="ECH_1"/>
    <property type="match status" value="1"/>
</dbReference>
<dbReference type="PANTHER" id="PTHR11941:SF54">
    <property type="entry name" value="ENOYL-COA HYDRATASE, MITOCHONDRIAL"/>
    <property type="match status" value="1"/>
</dbReference>
<dbReference type="RefSeq" id="WP_322855595.1">
    <property type="nucleotide sequence ID" value="NZ_JAYDCJ010000003.1"/>
</dbReference>
<dbReference type="CDD" id="cd06558">
    <property type="entry name" value="crotonase-like"/>
    <property type="match status" value="1"/>
</dbReference>
<evidence type="ECO:0000313" key="2">
    <source>
        <dbReference type="EMBL" id="MEA1081121.1"/>
    </source>
</evidence>
<organism evidence="2 3">
    <name type="scientific">Marinobacter qingdaonensis</name>
    <dbReference type="NCBI Taxonomy" id="3108486"/>
    <lineage>
        <taxon>Bacteria</taxon>
        <taxon>Pseudomonadati</taxon>
        <taxon>Pseudomonadota</taxon>
        <taxon>Gammaproteobacteria</taxon>
        <taxon>Pseudomonadales</taxon>
        <taxon>Marinobacteraceae</taxon>
        <taxon>Marinobacter</taxon>
    </lineage>
</organism>
<dbReference type="PANTHER" id="PTHR11941">
    <property type="entry name" value="ENOYL-COA HYDRATASE-RELATED"/>
    <property type="match status" value="1"/>
</dbReference>
<reference evidence="2 3" key="1">
    <citation type="submission" date="2023-12" db="EMBL/GenBank/DDBJ databases">
        <title>Marinobacter qingdaonensis sp. nov., isolated from the intertidal sediment of Qingdao, PR China.</title>
        <authorList>
            <person name="Li Y."/>
        </authorList>
    </citation>
    <scope>NUCLEOTIDE SEQUENCE [LARGE SCALE GENOMIC DNA]</scope>
    <source>
        <strain evidence="2 3">ASW11-75</strain>
    </source>
</reference>
<dbReference type="NCBIfam" id="NF004858">
    <property type="entry name" value="PRK06213.1"/>
    <property type="match status" value="1"/>
</dbReference>
<comment type="similarity">
    <text evidence="1">Belongs to the enoyl-CoA hydratase/isomerase family.</text>
</comment>
<dbReference type="SUPFAM" id="SSF52096">
    <property type="entry name" value="ClpP/crotonase"/>
    <property type="match status" value="1"/>
</dbReference>
<proteinExistence type="inferred from homology"/>
<dbReference type="InterPro" id="IPR001753">
    <property type="entry name" value="Enoyl-CoA_hydra/iso"/>
</dbReference>
<evidence type="ECO:0000256" key="1">
    <source>
        <dbReference type="ARBA" id="ARBA00005254"/>
    </source>
</evidence>
<keyword evidence="3" id="KW-1185">Reference proteome</keyword>
<dbReference type="Proteomes" id="UP001305746">
    <property type="component" value="Unassembled WGS sequence"/>
</dbReference>
<dbReference type="EMBL" id="JAYDCJ010000003">
    <property type="protein sequence ID" value="MEA1081121.1"/>
    <property type="molecule type" value="Genomic_DNA"/>
</dbReference>
<comment type="caution">
    <text evidence="2">The sequence shown here is derived from an EMBL/GenBank/DDBJ whole genome shotgun (WGS) entry which is preliminary data.</text>
</comment>
<gene>
    <name evidence="2" type="ORF">U5822_10600</name>
</gene>
<evidence type="ECO:0000313" key="3">
    <source>
        <dbReference type="Proteomes" id="UP001305746"/>
    </source>
</evidence>
<dbReference type="InterPro" id="IPR029045">
    <property type="entry name" value="ClpP/crotonase-like_dom_sf"/>
</dbReference>
<protein>
    <submittedName>
        <fullName evidence="2">Crotonase/enoyl-CoA hydratase family protein</fullName>
    </submittedName>
</protein>
<name>A0ABU5NZ89_9GAMM</name>
<accession>A0ABU5NZ89</accession>
<sequence length="234" mass="25156">MTDLVDYQLSDGVATITISNGKANALSHDVFEALNQAFDRAEQDEAVVILTGQPGIFSGGYDLKEMQKGPSEASALVKVGSTFTRRLAAFPFPVIGACSGHAIAKGAFIMLSVDHRIGIDGDFKLGLNEVAIGMTMHHAGIEMARHRLAPAHFYRSVVNAEIYSPQGAVEAGFLDEVVAPSELADRANALAQQFRKLNMRAHRETKRKAKAGYLDLLDRCIEQDAANLGLSGQA</sequence>
<dbReference type="Gene3D" id="3.90.226.10">
    <property type="entry name" value="2-enoyl-CoA Hydratase, Chain A, domain 1"/>
    <property type="match status" value="1"/>
</dbReference>